<keyword evidence="2" id="KW-1185">Reference proteome</keyword>
<organism evidence="1 2">
    <name type="scientific">Flavobacterium rivuli WB 3.3-2 = DSM 21788</name>
    <dbReference type="NCBI Taxonomy" id="1121895"/>
    <lineage>
        <taxon>Bacteria</taxon>
        <taxon>Pseudomonadati</taxon>
        <taxon>Bacteroidota</taxon>
        <taxon>Flavobacteriia</taxon>
        <taxon>Flavobacteriales</taxon>
        <taxon>Flavobacteriaceae</taxon>
        <taxon>Flavobacterium</taxon>
    </lineage>
</organism>
<dbReference type="EMBL" id="JRLX01000006">
    <property type="protein sequence ID" value="KGO87096.1"/>
    <property type="molecule type" value="Genomic_DNA"/>
</dbReference>
<gene>
    <name evidence="1" type="ORF">Q765_07780</name>
</gene>
<evidence type="ECO:0008006" key="3">
    <source>
        <dbReference type="Google" id="ProtNLM"/>
    </source>
</evidence>
<comment type="caution">
    <text evidence="1">The sequence shown here is derived from an EMBL/GenBank/DDBJ whole genome shotgun (WGS) entry which is preliminary data.</text>
</comment>
<proteinExistence type="predicted"/>
<dbReference type="eggNOG" id="COG4886">
    <property type="taxonomic scope" value="Bacteria"/>
</dbReference>
<evidence type="ECO:0000313" key="1">
    <source>
        <dbReference type="EMBL" id="KGO87096.1"/>
    </source>
</evidence>
<evidence type="ECO:0000313" key="2">
    <source>
        <dbReference type="Proteomes" id="UP000030152"/>
    </source>
</evidence>
<name>A0A0A2M652_9FLAO</name>
<dbReference type="STRING" id="1121895.GCA_000378485_01875"/>
<dbReference type="Gene3D" id="3.80.10.10">
    <property type="entry name" value="Ribonuclease Inhibitor"/>
    <property type="match status" value="1"/>
</dbReference>
<dbReference type="OrthoDB" id="2537030at2"/>
<sequence length="337" mass="38998">MINYRQNRINNPKEINFEYIDSELRDGKDVIVQFSDLTFSDAILSQLDKLCDKYDSNFGVRFYGNYSGSFDFKTLLKIPHVKYLSVDCMINAHNILVISELQYLKKLSLGVFELKETEILNLSNLKKLKELILTDTKTKALNLDYLRDYKNLKLLIICGHTKNIDAVGEIVGLEFLSLNSVKRVSISFVNKLINLKTLKLILGSRNNINEIDENKIENLEIVWVRGFNDLSCISNFKNLKNFLIEDNIQLESIKFDIEFPFLESLKILNCKKLNYINGINNLKVLKQIIISKTDVNFNSFINQNLPTSLSYVGFYTTKSKVDKEIKNKLVELGYKTR</sequence>
<reference evidence="1 2" key="1">
    <citation type="submission" date="2013-09" db="EMBL/GenBank/DDBJ databases">
        <authorList>
            <person name="Zeng Z."/>
            <person name="Chen C."/>
        </authorList>
    </citation>
    <scope>NUCLEOTIDE SEQUENCE [LARGE SCALE GENOMIC DNA]</scope>
    <source>
        <strain evidence="1 2">WB 3.3-2</strain>
    </source>
</reference>
<dbReference type="AlphaFoldDB" id="A0A0A2M652"/>
<dbReference type="RefSeq" id="WP_020213034.1">
    <property type="nucleotide sequence ID" value="NZ_JRLX01000006.1"/>
</dbReference>
<accession>A0A0A2M652</accession>
<dbReference type="Proteomes" id="UP000030152">
    <property type="component" value="Unassembled WGS sequence"/>
</dbReference>
<protein>
    <recommendedName>
        <fullName evidence="3">Internalin</fullName>
    </recommendedName>
</protein>
<dbReference type="SUPFAM" id="SSF52058">
    <property type="entry name" value="L domain-like"/>
    <property type="match status" value="1"/>
</dbReference>
<dbReference type="InterPro" id="IPR032675">
    <property type="entry name" value="LRR_dom_sf"/>
</dbReference>